<dbReference type="SUPFAM" id="SSF141130">
    <property type="entry name" value="Acetamidase/Formamidase-like"/>
    <property type="match status" value="1"/>
</dbReference>
<evidence type="ECO:0000313" key="1">
    <source>
        <dbReference type="EMBL" id="CAB5241063.1"/>
    </source>
</evidence>
<dbReference type="PANTHER" id="PTHR31891:SF1">
    <property type="entry name" value="FORMAMIDASE C869.04-RELATED"/>
    <property type="match status" value="1"/>
</dbReference>
<reference evidence="1" key="1">
    <citation type="submission" date="2020-05" db="EMBL/GenBank/DDBJ databases">
        <authorList>
            <person name="Chiriac C."/>
            <person name="Salcher M."/>
            <person name="Ghai R."/>
            <person name="Kavagutti S V."/>
        </authorList>
    </citation>
    <scope>NUCLEOTIDE SEQUENCE</scope>
</reference>
<dbReference type="Gene3D" id="3.10.28.20">
    <property type="entry name" value="Acetamidase/Formamidase-like domains"/>
    <property type="match status" value="1"/>
</dbReference>
<dbReference type="PANTHER" id="PTHR31891">
    <property type="entry name" value="FORMAMIDASE C869.04-RELATED"/>
    <property type="match status" value="1"/>
</dbReference>
<accession>A0A6J7XV58</accession>
<sequence length="121" mass="12794">MHASMGDGEISGTGVEIGGTAIIKVDLIKGKTGTWPITETADSWFTHGTHATSLDDALKCAVEEAAKLLVDEWGFTMEDAFIFLSVAGDLGIAQYCHPSPGSVIARMRVPKISACPAPFKK</sequence>
<dbReference type="AlphaFoldDB" id="A0A6J7XV58"/>
<gene>
    <name evidence="1" type="ORF">UFOPK3554_01216</name>
</gene>
<dbReference type="InterPro" id="IPR004304">
    <property type="entry name" value="FmdA_AmdA"/>
</dbReference>
<name>A0A6J7XV58_9ZZZZ</name>
<dbReference type="EMBL" id="CAFBSG010000025">
    <property type="protein sequence ID" value="CAB5241063.1"/>
    <property type="molecule type" value="Genomic_DNA"/>
</dbReference>
<dbReference type="GO" id="GO:0016811">
    <property type="term" value="F:hydrolase activity, acting on carbon-nitrogen (but not peptide) bonds, in linear amides"/>
    <property type="evidence" value="ECO:0007669"/>
    <property type="project" value="InterPro"/>
</dbReference>
<proteinExistence type="predicted"/>
<protein>
    <submittedName>
        <fullName evidence="1">Unannotated protein</fullName>
    </submittedName>
</protein>
<organism evidence="1">
    <name type="scientific">freshwater metagenome</name>
    <dbReference type="NCBI Taxonomy" id="449393"/>
    <lineage>
        <taxon>unclassified sequences</taxon>
        <taxon>metagenomes</taxon>
        <taxon>ecological metagenomes</taxon>
    </lineage>
</organism>